<feature type="transmembrane region" description="Helical" evidence="2">
    <location>
        <begin position="272"/>
        <end position="294"/>
    </location>
</feature>
<evidence type="ECO:0000259" key="3">
    <source>
        <dbReference type="Pfam" id="PF00112"/>
    </source>
</evidence>
<name>A0A9W7FUW0_9STRA</name>
<feature type="transmembrane region" description="Helical" evidence="2">
    <location>
        <begin position="379"/>
        <end position="408"/>
    </location>
</feature>
<sequence>MKSSSPPSLEDTPSEWEWSDKTAVTSIEDQGALGSCWIFYTMGNLEGQRALGGDDLIDISVESSPLARNISLPPASPITLTFFSLVDDALIGTMVAVSWSYMLVQQIDPEGDCPSVEKGRVDKCRGLVFALFCNTILGVLYLPFISIKVIKFVTRRTRRLLIKRTSIQRDSARMSEFERSTLYQRRMNIAARIQHLLTTAASYSWSVTASCTVFYLLGQILEEASGGTIASPTRPGRGPLFSPPRQNENAPDQNTCELRMVKDDLKMVGGQIVFVSLLTSLLCVGTMLMACRMLRNPSSSPYRTEVLLLISRFLYSALATSLVAIPSLFLFPCYELSLGTDGEQLAWAFVRGVFLFFGGYFLSRCLAKGRDEKDTGTALIIVLATSFIRCLRFMMISALAVVSCLGVHDFASTLISGSSLGLSDNGQIIAWFCYALVVVILSAWRQHERRKEKEVLGALGDEAGEEHAASGDRFWDLFEAWLACFAFWVPWQEILNAIYTSLPQKISGKYIDGETSGVVDHLLRFIFQLFISVAMTGVCAVLSVVIRPK</sequence>
<feature type="transmembrane region" description="Helical" evidence="2">
    <location>
        <begin position="428"/>
        <end position="444"/>
    </location>
</feature>
<feature type="domain" description="Peptidase C1A papain C-terminal" evidence="3">
    <location>
        <begin position="13"/>
        <end position="61"/>
    </location>
</feature>
<proteinExistence type="predicted"/>
<accession>A0A9W7FUW0</accession>
<dbReference type="SUPFAM" id="SSF54001">
    <property type="entry name" value="Cysteine proteinases"/>
    <property type="match status" value="1"/>
</dbReference>
<dbReference type="AlphaFoldDB" id="A0A9W7FUW0"/>
<feature type="transmembrane region" description="Helical" evidence="2">
    <location>
        <begin position="195"/>
        <end position="217"/>
    </location>
</feature>
<dbReference type="Proteomes" id="UP001165122">
    <property type="component" value="Unassembled WGS sequence"/>
</dbReference>
<dbReference type="Gene3D" id="3.90.70.10">
    <property type="entry name" value="Cysteine proteinases"/>
    <property type="match status" value="1"/>
</dbReference>
<dbReference type="GO" id="GO:0008234">
    <property type="term" value="F:cysteine-type peptidase activity"/>
    <property type="evidence" value="ECO:0007669"/>
    <property type="project" value="InterPro"/>
</dbReference>
<organism evidence="4 5">
    <name type="scientific">Triparma laevis f. longispina</name>
    <dbReference type="NCBI Taxonomy" id="1714387"/>
    <lineage>
        <taxon>Eukaryota</taxon>
        <taxon>Sar</taxon>
        <taxon>Stramenopiles</taxon>
        <taxon>Ochrophyta</taxon>
        <taxon>Bolidophyceae</taxon>
        <taxon>Parmales</taxon>
        <taxon>Triparmaceae</taxon>
        <taxon>Triparma</taxon>
    </lineage>
</organism>
<dbReference type="OrthoDB" id="197398at2759"/>
<evidence type="ECO:0000313" key="5">
    <source>
        <dbReference type="Proteomes" id="UP001165122"/>
    </source>
</evidence>
<evidence type="ECO:0000256" key="2">
    <source>
        <dbReference type="SAM" id="Phobius"/>
    </source>
</evidence>
<comment type="caution">
    <text evidence="4">The sequence shown here is derived from an EMBL/GenBank/DDBJ whole genome shotgun (WGS) entry which is preliminary data.</text>
</comment>
<dbReference type="GO" id="GO:0006508">
    <property type="term" value="P:proteolysis"/>
    <property type="evidence" value="ECO:0007669"/>
    <property type="project" value="InterPro"/>
</dbReference>
<gene>
    <name evidence="4" type="ORF">TrLO_g1185</name>
</gene>
<keyword evidence="2" id="KW-1133">Transmembrane helix</keyword>
<keyword evidence="5" id="KW-1185">Reference proteome</keyword>
<reference evidence="5" key="1">
    <citation type="journal article" date="2023" name="Commun. Biol.">
        <title>Genome analysis of Parmales, the sister group of diatoms, reveals the evolutionary specialization of diatoms from phago-mixotrophs to photoautotrophs.</title>
        <authorList>
            <person name="Ban H."/>
            <person name="Sato S."/>
            <person name="Yoshikawa S."/>
            <person name="Yamada K."/>
            <person name="Nakamura Y."/>
            <person name="Ichinomiya M."/>
            <person name="Sato N."/>
            <person name="Blanc-Mathieu R."/>
            <person name="Endo H."/>
            <person name="Kuwata A."/>
            <person name="Ogata H."/>
        </authorList>
    </citation>
    <scope>NUCLEOTIDE SEQUENCE [LARGE SCALE GENOMIC DNA]</scope>
    <source>
        <strain evidence="5">NIES 3700</strain>
    </source>
</reference>
<keyword evidence="2" id="KW-0472">Membrane</keyword>
<keyword evidence="2" id="KW-0812">Transmembrane</keyword>
<evidence type="ECO:0000256" key="1">
    <source>
        <dbReference type="SAM" id="MobiDB-lite"/>
    </source>
</evidence>
<feature type="transmembrane region" description="Helical" evidence="2">
    <location>
        <begin position="345"/>
        <end position="367"/>
    </location>
</feature>
<dbReference type="InterPro" id="IPR038765">
    <property type="entry name" value="Papain-like_cys_pep_sf"/>
</dbReference>
<feature type="transmembrane region" description="Helical" evidence="2">
    <location>
        <begin position="306"/>
        <end position="325"/>
    </location>
</feature>
<feature type="transmembrane region" description="Helical" evidence="2">
    <location>
        <begin position="522"/>
        <end position="546"/>
    </location>
</feature>
<protein>
    <recommendedName>
        <fullName evidence="3">Peptidase C1A papain C-terminal domain-containing protein</fullName>
    </recommendedName>
</protein>
<evidence type="ECO:0000313" key="4">
    <source>
        <dbReference type="EMBL" id="GMI18481.1"/>
    </source>
</evidence>
<feature type="transmembrane region" description="Helical" evidence="2">
    <location>
        <begin position="127"/>
        <end position="150"/>
    </location>
</feature>
<dbReference type="Pfam" id="PF00112">
    <property type="entry name" value="Peptidase_C1"/>
    <property type="match status" value="1"/>
</dbReference>
<dbReference type="InterPro" id="IPR000668">
    <property type="entry name" value="Peptidase_C1A_C"/>
</dbReference>
<dbReference type="EMBL" id="BRXW01000335">
    <property type="protein sequence ID" value="GMI18481.1"/>
    <property type="molecule type" value="Genomic_DNA"/>
</dbReference>
<feature type="region of interest" description="Disordered" evidence="1">
    <location>
        <begin position="228"/>
        <end position="249"/>
    </location>
</feature>